<dbReference type="KEGG" id="crg:105319721"/>
<dbReference type="GO" id="GO:0005634">
    <property type="term" value="C:nucleus"/>
    <property type="evidence" value="ECO:0007669"/>
    <property type="project" value="UniProtKB-SubCell"/>
</dbReference>
<dbReference type="EnsemblMetazoa" id="G6576.1">
    <property type="protein sequence ID" value="G6576.1:cds"/>
    <property type="gene ID" value="G6576"/>
</dbReference>
<reference evidence="16" key="2">
    <citation type="submission" date="2022-08" db="UniProtKB">
        <authorList>
            <consortium name="EnsemblMetazoa"/>
        </authorList>
    </citation>
    <scope>IDENTIFICATION</scope>
    <source>
        <strain evidence="16">05x7-T-G4-1.051#20</strain>
    </source>
</reference>
<feature type="region of interest" description="Disordered" evidence="12">
    <location>
        <begin position="23"/>
        <end position="77"/>
    </location>
</feature>
<evidence type="ECO:0000256" key="8">
    <source>
        <dbReference type="ARBA" id="ARBA00055445"/>
    </source>
</evidence>
<comment type="function">
    <text evidence="8">Transcription factor that regulates gene expression in intestine. May participate in vitamin A metabolism most likely by regulating BCO1 expression in the intestine.</text>
</comment>
<dbReference type="OrthoDB" id="6159439at2759"/>
<evidence type="ECO:0000256" key="12">
    <source>
        <dbReference type="SAM" id="MobiDB-lite"/>
    </source>
</evidence>
<evidence type="ECO:0000256" key="3">
    <source>
        <dbReference type="ARBA" id="ARBA00023125"/>
    </source>
</evidence>
<evidence type="ECO:0000256" key="5">
    <source>
        <dbReference type="ARBA" id="ARBA00023159"/>
    </source>
</evidence>
<accession>K1Q583</accession>
<dbReference type="OMA" id="QNTDMAM"/>
<evidence type="ECO:0000256" key="9">
    <source>
        <dbReference type="ARBA" id="ARBA00067428"/>
    </source>
</evidence>
<keyword evidence="6" id="KW-0804">Transcription</keyword>
<protein>
    <recommendedName>
        <fullName evidence="9">Intestine-specific homeobox</fullName>
    </recommendedName>
</protein>
<dbReference type="PROSITE" id="PS50803">
    <property type="entry name" value="OAR"/>
    <property type="match status" value="1"/>
</dbReference>
<dbReference type="InterPro" id="IPR003654">
    <property type="entry name" value="OAR_dom"/>
</dbReference>
<dbReference type="InterPro" id="IPR017970">
    <property type="entry name" value="Homeobox_CS"/>
</dbReference>
<dbReference type="PRINTS" id="PR00031">
    <property type="entry name" value="HTHREPRESSR"/>
</dbReference>
<keyword evidence="7 10" id="KW-0539">Nucleus</keyword>
<dbReference type="InterPro" id="IPR001356">
    <property type="entry name" value="HD"/>
</dbReference>
<dbReference type="Proteomes" id="UP000005408">
    <property type="component" value="Unassembled WGS sequence"/>
</dbReference>
<feature type="compositionally biased region" description="Basic and acidic residues" evidence="12">
    <location>
        <begin position="42"/>
        <end position="51"/>
    </location>
</feature>
<evidence type="ECO:0000313" key="15">
    <source>
        <dbReference type="EMBL" id="EKC29038.1"/>
    </source>
</evidence>
<evidence type="ECO:0000313" key="16">
    <source>
        <dbReference type="EnsemblMetazoa" id="G6576.1:cds"/>
    </source>
</evidence>
<evidence type="ECO:0000256" key="11">
    <source>
        <dbReference type="RuleBase" id="RU000682"/>
    </source>
</evidence>
<dbReference type="SUPFAM" id="SSF46689">
    <property type="entry name" value="Homeodomain-like"/>
    <property type="match status" value="1"/>
</dbReference>
<evidence type="ECO:0000313" key="17">
    <source>
        <dbReference type="Proteomes" id="UP000005408"/>
    </source>
</evidence>
<evidence type="ECO:0000256" key="4">
    <source>
        <dbReference type="ARBA" id="ARBA00023155"/>
    </source>
</evidence>
<dbReference type="Pfam" id="PF00046">
    <property type="entry name" value="Homeodomain"/>
    <property type="match status" value="1"/>
</dbReference>
<dbReference type="Pfam" id="PF03826">
    <property type="entry name" value="OAR"/>
    <property type="match status" value="1"/>
</dbReference>
<feature type="DNA-binding region" description="Homeobox" evidence="10">
    <location>
        <begin position="102"/>
        <end position="161"/>
    </location>
</feature>
<feature type="domain" description="Homeobox" evidence="13">
    <location>
        <begin position="100"/>
        <end position="160"/>
    </location>
</feature>
<dbReference type="PANTHER" id="PTHR24329">
    <property type="entry name" value="HOMEOBOX PROTEIN ARISTALESS"/>
    <property type="match status" value="1"/>
</dbReference>
<evidence type="ECO:0000256" key="6">
    <source>
        <dbReference type="ARBA" id="ARBA00023163"/>
    </source>
</evidence>
<dbReference type="InterPro" id="IPR009057">
    <property type="entry name" value="Homeodomain-like_sf"/>
</dbReference>
<reference evidence="15" key="1">
    <citation type="journal article" date="2012" name="Nature">
        <title>The oyster genome reveals stress adaptation and complexity of shell formation.</title>
        <authorList>
            <person name="Zhang G."/>
            <person name="Fang X."/>
            <person name="Guo X."/>
            <person name="Li L."/>
            <person name="Luo R."/>
            <person name="Xu F."/>
            <person name="Yang P."/>
            <person name="Zhang L."/>
            <person name="Wang X."/>
            <person name="Qi H."/>
            <person name="Xiong Z."/>
            <person name="Que H."/>
            <person name="Xie Y."/>
            <person name="Holland P.W."/>
            <person name="Paps J."/>
            <person name="Zhu Y."/>
            <person name="Wu F."/>
            <person name="Chen Y."/>
            <person name="Wang J."/>
            <person name="Peng C."/>
            <person name="Meng J."/>
            <person name="Yang L."/>
            <person name="Liu J."/>
            <person name="Wen B."/>
            <person name="Zhang N."/>
            <person name="Huang Z."/>
            <person name="Zhu Q."/>
            <person name="Feng Y."/>
            <person name="Mount A."/>
            <person name="Hedgecock D."/>
            <person name="Xu Z."/>
            <person name="Liu Y."/>
            <person name="Domazet-Loso T."/>
            <person name="Du Y."/>
            <person name="Sun X."/>
            <person name="Zhang S."/>
            <person name="Liu B."/>
            <person name="Cheng P."/>
            <person name="Jiang X."/>
            <person name="Li J."/>
            <person name="Fan D."/>
            <person name="Wang W."/>
            <person name="Fu W."/>
            <person name="Wang T."/>
            <person name="Wang B."/>
            <person name="Zhang J."/>
            <person name="Peng Z."/>
            <person name="Li Y."/>
            <person name="Li N."/>
            <person name="Wang J."/>
            <person name="Chen M."/>
            <person name="He Y."/>
            <person name="Tan F."/>
            <person name="Song X."/>
            <person name="Zheng Q."/>
            <person name="Huang R."/>
            <person name="Yang H."/>
            <person name="Du X."/>
            <person name="Chen L."/>
            <person name="Yang M."/>
            <person name="Gaffney P.M."/>
            <person name="Wang S."/>
            <person name="Luo L."/>
            <person name="She Z."/>
            <person name="Ming Y."/>
            <person name="Huang W."/>
            <person name="Zhang S."/>
            <person name="Huang B."/>
            <person name="Zhang Y."/>
            <person name="Qu T."/>
            <person name="Ni P."/>
            <person name="Miao G."/>
            <person name="Wang J."/>
            <person name="Wang Q."/>
            <person name="Steinberg C.E."/>
            <person name="Wang H."/>
            <person name="Li N."/>
            <person name="Qian L."/>
            <person name="Zhang G."/>
            <person name="Li Y."/>
            <person name="Yang H."/>
            <person name="Liu X."/>
            <person name="Wang J."/>
            <person name="Yin Y."/>
            <person name="Wang J."/>
        </authorList>
    </citation>
    <scope>NUCLEOTIDE SEQUENCE [LARGE SCALE GENOMIC DNA]</scope>
    <source>
        <strain evidence="15">05x7-T-G4-1.051#20</strain>
    </source>
</reference>
<dbReference type="PANTHER" id="PTHR24329:SF362">
    <property type="entry name" value="INTESTINE-SPECIFIC HOMEOBOX"/>
    <property type="match status" value="1"/>
</dbReference>
<name>K1Q583_MAGGI</name>
<sequence length="292" mass="32818">MNDDKTSTLNASRRVTIHSIDAILRSEKAETNSDETGPNQVDESKKMKSTDMDTLLEESQPGSSSPPNSPCSSSDSFVISGTTLKRKLNSPDAELSMDSHKKRRFRTTFTADQLRCLENVFRLTHYPDVNSREELSQKTGLPEARVQIWFQNRRAKWRKYEKLGNFGGLQDLKEIPGNYVPAPKTTTPRMDMPPLPMQVPMPKMYDAAKKEPVSDDEDVTPLNLTSKSSVSYFPSTFPFYGLNPLTYAATMSIFGRYGSTFTDPSQRTGSITSLRMKAREHEAALGLQLPFK</sequence>
<gene>
    <name evidence="15" type="ORF">CGI_10017003</name>
</gene>
<keyword evidence="3 10" id="KW-0238">DNA-binding</keyword>
<dbReference type="FunFam" id="1.10.10.60:FF:000369">
    <property type="entry name" value="Intestine specific homeobox"/>
    <property type="match status" value="1"/>
</dbReference>
<organism evidence="15">
    <name type="scientific">Magallana gigas</name>
    <name type="common">Pacific oyster</name>
    <name type="synonym">Crassostrea gigas</name>
    <dbReference type="NCBI Taxonomy" id="29159"/>
    <lineage>
        <taxon>Eukaryota</taxon>
        <taxon>Metazoa</taxon>
        <taxon>Spiralia</taxon>
        <taxon>Lophotrochozoa</taxon>
        <taxon>Mollusca</taxon>
        <taxon>Bivalvia</taxon>
        <taxon>Autobranchia</taxon>
        <taxon>Pteriomorphia</taxon>
        <taxon>Ostreida</taxon>
        <taxon>Ostreoidea</taxon>
        <taxon>Ostreidae</taxon>
        <taxon>Magallana</taxon>
    </lineage>
</organism>
<dbReference type="InterPro" id="IPR050649">
    <property type="entry name" value="Paired_Homeobox_TFs"/>
</dbReference>
<proteinExistence type="predicted"/>
<feature type="compositionally biased region" description="Low complexity" evidence="12">
    <location>
        <begin position="59"/>
        <end position="76"/>
    </location>
</feature>
<dbReference type="EMBL" id="JH818839">
    <property type="protein sequence ID" value="EKC29038.1"/>
    <property type="molecule type" value="Genomic_DNA"/>
</dbReference>
<dbReference type="Gene3D" id="1.10.10.60">
    <property type="entry name" value="Homeodomain-like"/>
    <property type="match status" value="1"/>
</dbReference>
<keyword evidence="4 10" id="KW-0371">Homeobox</keyword>
<evidence type="ECO:0000256" key="7">
    <source>
        <dbReference type="ARBA" id="ARBA00023242"/>
    </source>
</evidence>
<evidence type="ECO:0000256" key="2">
    <source>
        <dbReference type="ARBA" id="ARBA00023015"/>
    </source>
</evidence>
<dbReference type="PROSITE" id="PS00027">
    <property type="entry name" value="HOMEOBOX_1"/>
    <property type="match status" value="1"/>
</dbReference>
<evidence type="ECO:0000259" key="13">
    <source>
        <dbReference type="PROSITE" id="PS50071"/>
    </source>
</evidence>
<keyword evidence="5" id="KW-0010">Activator</keyword>
<feature type="domain" description="OAR" evidence="14">
    <location>
        <begin position="269"/>
        <end position="282"/>
    </location>
</feature>
<dbReference type="InterPro" id="IPR000047">
    <property type="entry name" value="HTH_motif"/>
</dbReference>
<dbReference type="CDD" id="cd00086">
    <property type="entry name" value="homeodomain"/>
    <property type="match status" value="1"/>
</dbReference>
<dbReference type="SMART" id="SM00389">
    <property type="entry name" value="HOX"/>
    <property type="match status" value="1"/>
</dbReference>
<evidence type="ECO:0000259" key="14">
    <source>
        <dbReference type="PROSITE" id="PS50803"/>
    </source>
</evidence>
<dbReference type="GO" id="GO:0000977">
    <property type="term" value="F:RNA polymerase II transcription regulatory region sequence-specific DNA binding"/>
    <property type="evidence" value="ECO:0007669"/>
    <property type="project" value="TreeGrafter"/>
</dbReference>
<dbReference type="AlphaFoldDB" id="K1Q583"/>
<dbReference type="GO" id="GO:0000981">
    <property type="term" value="F:DNA-binding transcription factor activity, RNA polymerase II-specific"/>
    <property type="evidence" value="ECO:0007669"/>
    <property type="project" value="InterPro"/>
</dbReference>
<evidence type="ECO:0000256" key="1">
    <source>
        <dbReference type="ARBA" id="ARBA00004123"/>
    </source>
</evidence>
<dbReference type="PROSITE" id="PS50071">
    <property type="entry name" value="HOMEOBOX_2"/>
    <property type="match status" value="1"/>
</dbReference>
<keyword evidence="17" id="KW-1185">Reference proteome</keyword>
<keyword evidence="2" id="KW-0805">Transcription regulation</keyword>
<comment type="subcellular location">
    <subcellularLocation>
        <location evidence="1 10 11">Nucleus</location>
    </subcellularLocation>
</comment>
<evidence type="ECO:0000256" key="10">
    <source>
        <dbReference type="PROSITE-ProRule" id="PRU00108"/>
    </source>
</evidence>
<dbReference type="HOGENOM" id="CLU_953925_0_0_1"/>